<evidence type="ECO:0000256" key="2">
    <source>
        <dbReference type="ARBA" id="ARBA00012438"/>
    </source>
</evidence>
<feature type="compositionally biased region" description="Low complexity" evidence="7">
    <location>
        <begin position="308"/>
        <end position="342"/>
    </location>
</feature>
<reference evidence="10" key="1">
    <citation type="submission" date="2020-10" db="EMBL/GenBank/DDBJ databases">
        <authorList>
            <person name="Abbas A."/>
            <person name="Razzaq R."/>
            <person name="Waqas M."/>
            <person name="Abbas N."/>
            <person name="Nielsen T.K."/>
            <person name="Hansen L.H."/>
            <person name="Hussain S."/>
            <person name="Shahid M."/>
        </authorList>
    </citation>
    <scope>NUCLEOTIDE SEQUENCE</scope>
    <source>
        <strain evidence="10">S14</strain>
    </source>
</reference>
<dbReference type="Gene3D" id="3.30.450.20">
    <property type="entry name" value="PAS domain"/>
    <property type="match status" value="2"/>
</dbReference>
<dbReference type="SMART" id="SM00388">
    <property type="entry name" value="HisKA"/>
    <property type="match status" value="1"/>
</dbReference>
<dbReference type="InterPro" id="IPR013767">
    <property type="entry name" value="PAS_fold"/>
</dbReference>
<dbReference type="SUPFAM" id="SSF55874">
    <property type="entry name" value="ATPase domain of HSP90 chaperone/DNA topoisomerase II/histidine kinase"/>
    <property type="match status" value="1"/>
</dbReference>
<feature type="domain" description="PAS" evidence="9">
    <location>
        <begin position="553"/>
        <end position="623"/>
    </location>
</feature>
<comment type="catalytic activity">
    <reaction evidence="1">
        <text>ATP + protein L-histidine = ADP + protein N-phospho-L-histidine.</text>
        <dbReference type="EC" id="2.7.13.3"/>
    </reaction>
</comment>
<keyword evidence="5" id="KW-0902">Two-component regulatory system</keyword>
<evidence type="ECO:0000256" key="3">
    <source>
        <dbReference type="ARBA" id="ARBA00022679"/>
    </source>
</evidence>
<evidence type="ECO:0000313" key="11">
    <source>
        <dbReference type="Proteomes" id="UP001181622"/>
    </source>
</evidence>
<keyword evidence="3" id="KW-0808">Transferase</keyword>
<dbReference type="InterPro" id="IPR005467">
    <property type="entry name" value="His_kinase_dom"/>
</dbReference>
<dbReference type="RefSeq" id="WP_309394160.1">
    <property type="nucleotide sequence ID" value="NZ_JADBEO010000050.1"/>
</dbReference>
<comment type="caution">
    <text evidence="10">The sequence shown here is derived from an EMBL/GenBank/DDBJ whole genome shotgun (WGS) entry which is preliminary data.</text>
</comment>
<dbReference type="CDD" id="cd00082">
    <property type="entry name" value="HisKA"/>
    <property type="match status" value="1"/>
</dbReference>
<feature type="coiled-coil region" evidence="6">
    <location>
        <begin position="669"/>
        <end position="696"/>
    </location>
</feature>
<evidence type="ECO:0000256" key="5">
    <source>
        <dbReference type="ARBA" id="ARBA00023012"/>
    </source>
</evidence>
<dbReference type="InterPro" id="IPR036097">
    <property type="entry name" value="HisK_dim/P_sf"/>
</dbReference>
<dbReference type="Proteomes" id="UP001181622">
    <property type="component" value="Unassembled WGS sequence"/>
</dbReference>
<dbReference type="Gene3D" id="1.10.287.130">
    <property type="match status" value="1"/>
</dbReference>
<dbReference type="SMART" id="SM00091">
    <property type="entry name" value="PAS"/>
    <property type="match status" value="2"/>
</dbReference>
<dbReference type="EC" id="2.7.13.3" evidence="2"/>
<feature type="domain" description="Histidine kinase" evidence="8">
    <location>
        <begin position="696"/>
        <end position="915"/>
    </location>
</feature>
<dbReference type="InterPro" id="IPR036890">
    <property type="entry name" value="HATPase_C_sf"/>
</dbReference>
<feature type="compositionally biased region" description="Low complexity" evidence="7">
    <location>
        <begin position="419"/>
        <end position="434"/>
    </location>
</feature>
<dbReference type="Gene3D" id="3.30.565.10">
    <property type="entry name" value="Histidine kinase-like ATPase, C-terminal domain"/>
    <property type="match status" value="1"/>
</dbReference>
<feature type="region of interest" description="Disordered" evidence="7">
    <location>
        <begin position="308"/>
        <end position="355"/>
    </location>
</feature>
<dbReference type="Pfam" id="PF00989">
    <property type="entry name" value="PAS"/>
    <property type="match status" value="1"/>
</dbReference>
<evidence type="ECO:0000256" key="1">
    <source>
        <dbReference type="ARBA" id="ARBA00000085"/>
    </source>
</evidence>
<dbReference type="PROSITE" id="PS50112">
    <property type="entry name" value="PAS"/>
    <property type="match status" value="1"/>
</dbReference>
<dbReference type="PROSITE" id="PS50109">
    <property type="entry name" value="HIS_KIN"/>
    <property type="match status" value="1"/>
</dbReference>
<dbReference type="CDD" id="cd00130">
    <property type="entry name" value="PAS"/>
    <property type="match status" value="1"/>
</dbReference>
<dbReference type="InterPro" id="IPR035965">
    <property type="entry name" value="PAS-like_dom_sf"/>
</dbReference>
<dbReference type="NCBIfam" id="TIGR00229">
    <property type="entry name" value="sensory_box"/>
    <property type="match status" value="1"/>
</dbReference>
<keyword evidence="4" id="KW-0418">Kinase</keyword>
<dbReference type="InterPro" id="IPR050736">
    <property type="entry name" value="Sensor_HK_Regulatory"/>
</dbReference>
<evidence type="ECO:0000259" key="8">
    <source>
        <dbReference type="PROSITE" id="PS50109"/>
    </source>
</evidence>
<dbReference type="EMBL" id="JADBEO010000050">
    <property type="protein sequence ID" value="MDR4308419.1"/>
    <property type="molecule type" value="Genomic_DNA"/>
</dbReference>
<keyword evidence="11" id="KW-1185">Reference proteome</keyword>
<evidence type="ECO:0000256" key="7">
    <source>
        <dbReference type="SAM" id="MobiDB-lite"/>
    </source>
</evidence>
<evidence type="ECO:0000256" key="4">
    <source>
        <dbReference type="ARBA" id="ARBA00022777"/>
    </source>
</evidence>
<organism evidence="10 11">
    <name type="scientific">Chelatococcus sambhunathii</name>
    <dbReference type="NCBI Taxonomy" id="363953"/>
    <lineage>
        <taxon>Bacteria</taxon>
        <taxon>Pseudomonadati</taxon>
        <taxon>Pseudomonadota</taxon>
        <taxon>Alphaproteobacteria</taxon>
        <taxon>Hyphomicrobiales</taxon>
        <taxon>Chelatococcaceae</taxon>
        <taxon>Chelatococcus</taxon>
    </lineage>
</organism>
<evidence type="ECO:0000259" key="9">
    <source>
        <dbReference type="PROSITE" id="PS50112"/>
    </source>
</evidence>
<proteinExistence type="predicted"/>
<evidence type="ECO:0000256" key="6">
    <source>
        <dbReference type="SAM" id="Coils"/>
    </source>
</evidence>
<gene>
    <name evidence="10" type="ORF">IHQ68_17510</name>
</gene>
<feature type="region of interest" description="Disordered" evidence="7">
    <location>
        <begin position="137"/>
        <end position="195"/>
    </location>
</feature>
<dbReference type="Pfam" id="PF02518">
    <property type="entry name" value="HATPase_c"/>
    <property type="match status" value="1"/>
</dbReference>
<dbReference type="SUPFAM" id="SSF55785">
    <property type="entry name" value="PYP-like sensor domain (PAS domain)"/>
    <property type="match status" value="2"/>
</dbReference>
<name>A0ABU1DKC7_9HYPH</name>
<dbReference type="Pfam" id="PF00512">
    <property type="entry name" value="HisKA"/>
    <property type="match status" value="1"/>
</dbReference>
<feature type="compositionally biased region" description="Basic and acidic residues" evidence="7">
    <location>
        <begin position="343"/>
        <end position="355"/>
    </location>
</feature>
<dbReference type="SUPFAM" id="SSF47384">
    <property type="entry name" value="Homodimeric domain of signal transducing histidine kinase"/>
    <property type="match status" value="1"/>
</dbReference>
<dbReference type="PANTHER" id="PTHR43711:SF26">
    <property type="entry name" value="SENSOR HISTIDINE KINASE RCSC"/>
    <property type="match status" value="1"/>
</dbReference>
<accession>A0ABU1DKC7</accession>
<dbReference type="InterPro" id="IPR003661">
    <property type="entry name" value="HisK_dim/P_dom"/>
</dbReference>
<feature type="region of interest" description="Disordered" evidence="7">
    <location>
        <begin position="410"/>
        <end position="437"/>
    </location>
</feature>
<dbReference type="SMART" id="SM00387">
    <property type="entry name" value="HATPase_c"/>
    <property type="match status" value="1"/>
</dbReference>
<sequence>MADRLIELDAASADPTLASAEADGRPAIVVDADGEIVWAGEAGVRLVGAAGFDEPTRRALGRMARTGTGGMLRLRFGGHARPVRFLARVLDFGAAEKLLALEGVARPDAAEPAPAGSEPALDVAALEGAARVVEQEQAVDAPVAGPATPSDDPPPDPRRDFVAASTAAEPEASARPDETPAESAPDRFIGSSGEVEPAPWETFRFTFEFDDRGRLAALSPEFERALGPTAAGALGREWSELAAELGLDREGAVAAALAGRGAWSDVDVFWPLADGRRARLRLSALPMFDKGRSFVGFRGLGRSFGAPAAEPDAPAAEPAAAAPEASAVVPEGDAAPAPMAEAPDMRAATDEPAKHEPPALVTVAPEQPSFSGNVVPIREAAARAAALSTSEVSAFDEIARRLQGLSRSELAEAETAERQSAGEPAAPEASQEAEGAQRELPFAAAPHELLRLLDRMPVGALVLRGGEIAHASRSALDLLGCREVSELSGRGADALFAAPLPRDREAQFGVMRLIAANGGEVEVDARLSTISWGGAPATLVTLRRPEAGAGGQRERDLAAALEVATDGVMTLDGAGRILSVNRGAEALFGFSAREAVGSLFTLSLAPESRRVAFDRLDRLKNEGAAPDGGVEVLGLSRQGGAAPLLMTIGRIGEEEADRYCTVLRDIAPWKKAEEELIAARRQAERANAQKSEFLAKVGHEIRTPLNAIIGFAEVMMEERFGPVGSPRYKDYLRDIRTSGDHLVKMIDDLLDITSVETGKLTLDFGPVDLNEIASQAAALLQPQANRDRVIIRTSLASGLPHVLADRRSVRQIMTNLAANAVKLSRPGGQVIVATALTDVGQAVFRVRDAGAGMTKQEIARAFEPFRPLAVADNDTGFSLGLPLTRALAEANQAVLALQSEAGRGTLAEVTFPASRVLAG</sequence>
<dbReference type="PANTHER" id="PTHR43711">
    <property type="entry name" value="TWO-COMPONENT HISTIDINE KINASE"/>
    <property type="match status" value="1"/>
</dbReference>
<dbReference type="InterPro" id="IPR003594">
    <property type="entry name" value="HATPase_dom"/>
</dbReference>
<dbReference type="InterPro" id="IPR000014">
    <property type="entry name" value="PAS"/>
</dbReference>
<protein>
    <recommendedName>
        <fullName evidence="2">histidine kinase</fullName>
        <ecNumber evidence="2">2.7.13.3</ecNumber>
    </recommendedName>
</protein>
<evidence type="ECO:0000313" key="10">
    <source>
        <dbReference type="EMBL" id="MDR4308419.1"/>
    </source>
</evidence>
<keyword evidence="6" id="KW-0175">Coiled coil</keyword>